<dbReference type="GO" id="GO:0016616">
    <property type="term" value="F:oxidoreductase activity, acting on the CH-OH group of donors, NAD or NADP as acceptor"/>
    <property type="evidence" value="ECO:0007669"/>
    <property type="project" value="InterPro"/>
</dbReference>
<reference evidence="10 11" key="2">
    <citation type="journal article" date="2017" name="Nature">
        <title>The Apostasia genome and the evolution of orchids.</title>
        <authorList>
            <person name="Zhang G.Q."/>
            <person name="Liu K.W."/>
            <person name="Li Z."/>
            <person name="Lohaus R."/>
            <person name="Hsiao Y.Y."/>
            <person name="Niu S.C."/>
            <person name="Wang J.Y."/>
            <person name="Lin Y.C."/>
            <person name="Xu Q."/>
            <person name="Chen L.J."/>
            <person name="Yoshida K."/>
            <person name="Fujiwara S."/>
            <person name="Wang Z.W."/>
            <person name="Zhang Y.Q."/>
            <person name="Mitsuda N."/>
            <person name="Wang M."/>
            <person name="Liu G.H."/>
            <person name="Pecoraro L."/>
            <person name="Huang H.X."/>
            <person name="Xiao X.J."/>
            <person name="Lin M."/>
            <person name="Wu X.Y."/>
            <person name="Wu W.L."/>
            <person name="Chen Y.Y."/>
            <person name="Chang S.B."/>
            <person name="Sakamoto S."/>
            <person name="Ohme-Takagi M."/>
            <person name="Yagi M."/>
            <person name="Zeng S.J."/>
            <person name="Shen C.Y."/>
            <person name="Yeh C.M."/>
            <person name="Luo Y.B."/>
            <person name="Tsai W.C."/>
            <person name="Van de Peer Y."/>
            <person name="Liu Z.J."/>
        </authorList>
    </citation>
    <scope>NUCLEOTIDE SEQUENCE [LARGE SCALE GENOMIC DNA]</scope>
    <source>
        <tissue evidence="10">The whole plant</tissue>
    </source>
</reference>
<dbReference type="InterPro" id="IPR003388">
    <property type="entry name" value="Reticulon"/>
</dbReference>
<comment type="similarity">
    <text evidence="2">Belongs to the 3-beta-HSD family.</text>
</comment>
<dbReference type="STRING" id="906689.A0A2I0WCZ2"/>
<keyword evidence="4 8" id="KW-0256">Endoplasmic reticulum</keyword>
<feature type="transmembrane region" description="Helical" evidence="8">
    <location>
        <begin position="400"/>
        <end position="416"/>
    </location>
</feature>
<dbReference type="Gene3D" id="3.40.50.720">
    <property type="entry name" value="NAD(P)-binding Rossmann-like Domain"/>
    <property type="match status" value="1"/>
</dbReference>
<feature type="transmembrane region" description="Helical" evidence="8">
    <location>
        <begin position="508"/>
        <end position="532"/>
    </location>
</feature>
<dbReference type="PROSITE" id="PS50845">
    <property type="entry name" value="RETICULON"/>
    <property type="match status" value="1"/>
</dbReference>
<evidence type="ECO:0000256" key="1">
    <source>
        <dbReference type="ARBA" id="ARBA00004477"/>
    </source>
</evidence>
<dbReference type="OrthoDB" id="10058185at2759"/>
<dbReference type="AlphaFoldDB" id="A0A2I0WCZ2"/>
<evidence type="ECO:0000256" key="3">
    <source>
        <dbReference type="ARBA" id="ARBA00022692"/>
    </source>
</evidence>
<dbReference type="Pfam" id="PF01073">
    <property type="entry name" value="3Beta_HSD"/>
    <property type="match status" value="1"/>
</dbReference>
<name>A0A2I0WCZ2_9ASPA</name>
<accession>A0A2I0WCZ2</accession>
<protein>
    <recommendedName>
        <fullName evidence="8">Reticulon-like protein</fullName>
    </recommendedName>
</protein>
<dbReference type="GO" id="GO:0005789">
    <property type="term" value="C:endoplasmic reticulum membrane"/>
    <property type="evidence" value="ECO:0007669"/>
    <property type="project" value="UniProtKB-SubCell"/>
</dbReference>
<keyword evidence="11" id="KW-1185">Reference proteome</keyword>
<sequence>MAKVGDASMIVAVTFGRSSFIGRSIVAALLGDGRFTVRVIDPLPAPDPTPSLSPFFQSGRVSYHHVDLRRQSPSLLTVFTGANTVFHVDPTVTTLQPPPARSSDFHGLHLLLVQSTRNVISACLECGVQRFVYISSADVVVGGAKEVCCWDESAVYPERFVDSLSELRAQAEAMVLRANRKDGLSTCALRVSNPFGPGDDTLVPFLVRGAKEGWAKFIIGNGQNLWDFTYIENVAHAGICAEQALRLRTPYVAGKPFFITNKEPMKLWDFLSNMLEGLGYQRPSIHLPVNIVLALAKVARFFQEKLLSCKTSNSFVTASTFRSFTGTRTFDCSNAERVMGYSPVVSLEDGVTLTIASFSQLANGSADVDQQDLTKPSKAEKLLGNGSVADILLWRDDRRTFSCLLVLFLLHYWFFLSERTFISSAAKLLMLFMLILFVYGYLPTSMLGFSIEKMSLSSFEVSELAATNFSSTVASLWNQSICMLDAVAHGEDWGVLFKVAGYLSLFKLLLLFSLPAVSAAGLVCLFTFFIVYEQCETEIENLTAAGARGLDKMKSLLIAKLPCSMAKNV</sequence>
<comment type="subcellular location">
    <subcellularLocation>
        <location evidence="1 8">Endoplasmic reticulum membrane</location>
        <topology evidence="1 8">Multi-pass membrane protein</topology>
    </subcellularLocation>
</comment>
<evidence type="ECO:0000256" key="6">
    <source>
        <dbReference type="ARBA" id="ARBA00023002"/>
    </source>
</evidence>
<evidence type="ECO:0000256" key="2">
    <source>
        <dbReference type="ARBA" id="ARBA00009219"/>
    </source>
</evidence>
<keyword evidence="5 8" id="KW-1133">Transmembrane helix</keyword>
<organism evidence="10 11">
    <name type="scientific">Dendrobium catenatum</name>
    <dbReference type="NCBI Taxonomy" id="906689"/>
    <lineage>
        <taxon>Eukaryota</taxon>
        <taxon>Viridiplantae</taxon>
        <taxon>Streptophyta</taxon>
        <taxon>Embryophyta</taxon>
        <taxon>Tracheophyta</taxon>
        <taxon>Spermatophyta</taxon>
        <taxon>Magnoliopsida</taxon>
        <taxon>Liliopsida</taxon>
        <taxon>Asparagales</taxon>
        <taxon>Orchidaceae</taxon>
        <taxon>Epidendroideae</taxon>
        <taxon>Malaxideae</taxon>
        <taxon>Dendrobiinae</taxon>
        <taxon>Dendrobium</taxon>
    </lineage>
</organism>
<dbReference type="PANTHER" id="PTHR43245:SF51">
    <property type="entry name" value="SHORT CHAIN DEHYDROGENASE_REDUCTASE FAMILY 42E, MEMBER 2"/>
    <property type="match status" value="1"/>
</dbReference>
<evidence type="ECO:0000313" key="11">
    <source>
        <dbReference type="Proteomes" id="UP000233837"/>
    </source>
</evidence>
<dbReference type="EMBL" id="KZ502741">
    <property type="protein sequence ID" value="PKU73529.1"/>
    <property type="molecule type" value="Genomic_DNA"/>
</dbReference>
<reference evidence="10 11" key="1">
    <citation type="journal article" date="2016" name="Sci. Rep.">
        <title>The Dendrobium catenatum Lindl. genome sequence provides insights into polysaccharide synthase, floral development and adaptive evolution.</title>
        <authorList>
            <person name="Zhang G.Q."/>
            <person name="Xu Q."/>
            <person name="Bian C."/>
            <person name="Tsai W.C."/>
            <person name="Yeh C.M."/>
            <person name="Liu K.W."/>
            <person name="Yoshida K."/>
            <person name="Zhang L.S."/>
            <person name="Chang S.B."/>
            <person name="Chen F."/>
            <person name="Shi Y."/>
            <person name="Su Y.Y."/>
            <person name="Zhang Y.Q."/>
            <person name="Chen L.J."/>
            <person name="Yin Y."/>
            <person name="Lin M."/>
            <person name="Huang H."/>
            <person name="Deng H."/>
            <person name="Wang Z.W."/>
            <person name="Zhu S.L."/>
            <person name="Zhao X."/>
            <person name="Deng C."/>
            <person name="Niu S.C."/>
            <person name="Huang J."/>
            <person name="Wang M."/>
            <person name="Liu G.H."/>
            <person name="Yang H.J."/>
            <person name="Xiao X.J."/>
            <person name="Hsiao Y.Y."/>
            <person name="Wu W.L."/>
            <person name="Chen Y.Y."/>
            <person name="Mitsuda N."/>
            <person name="Ohme-Takagi M."/>
            <person name="Luo Y.B."/>
            <person name="Van de Peer Y."/>
            <person name="Liu Z.J."/>
        </authorList>
    </citation>
    <scope>NUCLEOTIDE SEQUENCE [LARGE SCALE GENOMIC DNA]</scope>
    <source>
        <tissue evidence="10">The whole plant</tissue>
    </source>
</reference>
<gene>
    <name evidence="10" type="primary">3BETAHSD</name>
    <name evidence="10" type="synonym">D3</name>
    <name evidence="10" type="ORF">MA16_Dca008093</name>
</gene>
<dbReference type="Pfam" id="PF02453">
    <property type="entry name" value="Reticulon"/>
    <property type="match status" value="1"/>
</dbReference>
<proteinExistence type="inferred from homology"/>
<dbReference type="SUPFAM" id="SSF51735">
    <property type="entry name" value="NAD(P)-binding Rossmann-fold domains"/>
    <property type="match status" value="1"/>
</dbReference>
<keyword evidence="3 8" id="KW-0812">Transmembrane</keyword>
<evidence type="ECO:0000313" key="10">
    <source>
        <dbReference type="EMBL" id="PKU73529.1"/>
    </source>
</evidence>
<dbReference type="InterPro" id="IPR036291">
    <property type="entry name" value="NAD(P)-bd_dom_sf"/>
</dbReference>
<keyword evidence="7 8" id="KW-0472">Membrane</keyword>
<evidence type="ECO:0000259" key="9">
    <source>
        <dbReference type="PROSITE" id="PS50845"/>
    </source>
</evidence>
<feature type="transmembrane region" description="Helical" evidence="8">
    <location>
        <begin position="428"/>
        <end position="449"/>
    </location>
</feature>
<dbReference type="PANTHER" id="PTHR43245">
    <property type="entry name" value="BIFUNCTIONAL POLYMYXIN RESISTANCE PROTEIN ARNA"/>
    <property type="match status" value="1"/>
</dbReference>
<feature type="domain" description="Reticulon" evidence="9">
    <location>
        <begin position="388"/>
        <end position="569"/>
    </location>
</feature>
<dbReference type="InterPro" id="IPR002225">
    <property type="entry name" value="3Beta_OHSteriod_DH/Estase"/>
</dbReference>
<dbReference type="Proteomes" id="UP000233837">
    <property type="component" value="Unassembled WGS sequence"/>
</dbReference>
<keyword evidence="6" id="KW-0560">Oxidoreductase</keyword>
<evidence type="ECO:0000256" key="7">
    <source>
        <dbReference type="ARBA" id="ARBA00023136"/>
    </source>
</evidence>
<dbReference type="GO" id="GO:0006694">
    <property type="term" value="P:steroid biosynthetic process"/>
    <property type="evidence" value="ECO:0007669"/>
    <property type="project" value="InterPro"/>
</dbReference>
<evidence type="ECO:0000256" key="8">
    <source>
        <dbReference type="RuleBase" id="RU363132"/>
    </source>
</evidence>
<evidence type="ECO:0000256" key="5">
    <source>
        <dbReference type="ARBA" id="ARBA00022989"/>
    </source>
</evidence>
<dbReference type="InterPro" id="IPR050177">
    <property type="entry name" value="Lipid_A_modif_metabolic_enz"/>
</dbReference>
<evidence type="ECO:0000256" key="4">
    <source>
        <dbReference type="ARBA" id="ARBA00022824"/>
    </source>
</evidence>